<evidence type="ECO:0000256" key="1">
    <source>
        <dbReference type="ARBA" id="ARBA00022500"/>
    </source>
</evidence>
<gene>
    <name evidence="6" type="ORF">SAMN05216200_105132</name>
</gene>
<dbReference type="PANTHER" id="PTHR43531:SF11">
    <property type="entry name" value="METHYL-ACCEPTING CHEMOTAXIS PROTEIN 3"/>
    <property type="match status" value="1"/>
</dbReference>
<dbReference type="AlphaFoldDB" id="A0A1M7TA20"/>
<dbReference type="Gene3D" id="1.10.287.950">
    <property type="entry name" value="Methyl-accepting chemotaxis protein"/>
    <property type="match status" value="1"/>
</dbReference>
<feature type="compositionally biased region" description="Low complexity" evidence="4">
    <location>
        <begin position="67"/>
        <end position="77"/>
    </location>
</feature>
<dbReference type="Pfam" id="PF00015">
    <property type="entry name" value="MCPsignal"/>
    <property type="match status" value="1"/>
</dbReference>
<name>A0A1M7TA20_9RHOB</name>
<reference evidence="6 7" key="1">
    <citation type="submission" date="2016-12" db="EMBL/GenBank/DDBJ databases">
        <authorList>
            <person name="Song W.-J."/>
            <person name="Kurnit D.M."/>
        </authorList>
    </citation>
    <scope>NUCLEOTIDE SEQUENCE [LARGE SCALE GENOMIC DNA]</scope>
    <source>
        <strain evidence="6 7">CGMCC 1.10808</strain>
    </source>
</reference>
<proteinExistence type="inferred from homology"/>
<dbReference type="EMBL" id="FRDL01000005">
    <property type="protein sequence ID" value="SHN67546.1"/>
    <property type="molecule type" value="Genomic_DNA"/>
</dbReference>
<sequence>MKQLGMTSGPGPGHAAALFATVGALGAAAALGGGLPAAVGAAALSALGAGASLWKGLRRPPAEAESEAAPPTEAEAAAEAERQAIIDQRERDAAARREAFKLCFDRFGAGDLTARMPEHPGDSVAKTVNAGLASAQVAIDEILALCELMAIGDLSTPANGEYSGDLKRLKEGVNAIREGLRDIVQGALRSVDAMHVQSAAIRDTAADILANVDSQTRALEGADGAVNSVSREVDGVNAAVAAVVEETRKVSEIAASGKDVAAEAEAAITRLVGNSREIARFLDDINAIAQQTNLLAINAAVEAARAGDAGRGFAVVSAEVQALANRSAKAAADIKAIVGRSNEAVDDCARQVNECSAVLDRVMEGARASENATHGILSACDRQRQAIEAVQTEFSTLRKTAREGATLSRRSEEAARDLDAVTAALQDQLARFRLDDEEMAREVEQRAALVSKAFEEGVRAGKITMEELFSDSYERIPGVEPAQYMAPFTRFTDEVLPPILESALEIDDGVVFCAAVNRDGYLPTHNRKFSKTPGDDPVWNAANARNRRFFNDRVGLAAGRSTAPHLLQAYRRDMGGGNYVAMKDVSAPIYVHGRHWGGLRIGYKPRMLAAHAGKRSDARRTRAA</sequence>
<evidence type="ECO:0000256" key="2">
    <source>
        <dbReference type="ARBA" id="ARBA00029447"/>
    </source>
</evidence>
<protein>
    <submittedName>
        <fullName evidence="6">Methyl-accepting chemotaxis protein</fullName>
    </submittedName>
</protein>
<dbReference type="InterPro" id="IPR004089">
    <property type="entry name" value="MCPsignal_dom"/>
</dbReference>
<keyword evidence="7" id="KW-1185">Reference proteome</keyword>
<dbReference type="PANTHER" id="PTHR43531">
    <property type="entry name" value="PROTEIN ICFG"/>
    <property type="match status" value="1"/>
</dbReference>
<dbReference type="GO" id="GO:0007165">
    <property type="term" value="P:signal transduction"/>
    <property type="evidence" value="ECO:0007669"/>
    <property type="project" value="UniProtKB-KW"/>
</dbReference>
<dbReference type="SMART" id="SM00283">
    <property type="entry name" value="MA"/>
    <property type="match status" value="1"/>
</dbReference>
<dbReference type="Proteomes" id="UP000184066">
    <property type="component" value="Unassembled WGS sequence"/>
</dbReference>
<dbReference type="GO" id="GO:0006935">
    <property type="term" value="P:chemotaxis"/>
    <property type="evidence" value="ECO:0007669"/>
    <property type="project" value="UniProtKB-KW"/>
</dbReference>
<feature type="region of interest" description="Disordered" evidence="4">
    <location>
        <begin position="58"/>
        <end position="80"/>
    </location>
</feature>
<dbReference type="PROSITE" id="PS50111">
    <property type="entry name" value="CHEMOTAXIS_TRANSDUC_2"/>
    <property type="match status" value="1"/>
</dbReference>
<evidence type="ECO:0000256" key="3">
    <source>
        <dbReference type="PROSITE-ProRule" id="PRU00284"/>
    </source>
</evidence>
<dbReference type="InterPro" id="IPR051310">
    <property type="entry name" value="MCP_chemotaxis"/>
</dbReference>
<dbReference type="SUPFAM" id="SSF58104">
    <property type="entry name" value="Methyl-accepting chemotaxis protein (MCP) signaling domain"/>
    <property type="match status" value="1"/>
</dbReference>
<dbReference type="PRINTS" id="PR00260">
    <property type="entry name" value="CHEMTRNSDUCR"/>
</dbReference>
<dbReference type="OrthoDB" id="2489132at2"/>
<organism evidence="6 7">
    <name type="scientific">Oceanicella actignis</name>
    <dbReference type="NCBI Taxonomy" id="1189325"/>
    <lineage>
        <taxon>Bacteria</taxon>
        <taxon>Pseudomonadati</taxon>
        <taxon>Pseudomonadota</taxon>
        <taxon>Alphaproteobacteria</taxon>
        <taxon>Rhodobacterales</taxon>
        <taxon>Paracoccaceae</taxon>
        <taxon>Oceanicella</taxon>
    </lineage>
</organism>
<keyword evidence="1" id="KW-0145">Chemotaxis</keyword>
<dbReference type="GO" id="GO:0016020">
    <property type="term" value="C:membrane"/>
    <property type="evidence" value="ECO:0007669"/>
    <property type="project" value="InterPro"/>
</dbReference>
<evidence type="ECO:0000313" key="7">
    <source>
        <dbReference type="Proteomes" id="UP000184066"/>
    </source>
</evidence>
<evidence type="ECO:0000313" key="6">
    <source>
        <dbReference type="EMBL" id="SHN67546.1"/>
    </source>
</evidence>
<evidence type="ECO:0000259" key="5">
    <source>
        <dbReference type="PROSITE" id="PS50111"/>
    </source>
</evidence>
<dbReference type="GO" id="GO:0004888">
    <property type="term" value="F:transmembrane signaling receptor activity"/>
    <property type="evidence" value="ECO:0007669"/>
    <property type="project" value="InterPro"/>
</dbReference>
<evidence type="ECO:0000256" key="4">
    <source>
        <dbReference type="SAM" id="MobiDB-lite"/>
    </source>
</evidence>
<feature type="domain" description="Methyl-accepting transducer" evidence="5">
    <location>
        <begin position="190"/>
        <end position="419"/>
    </location>
</feature>
<dbReference type="STRING" id="1189325.SAMN04488119_105133"/>
<keyword evidence="3" id="KW-0807">Transducer</keyword>
<dbReference type="InterPro" id="IPR004090">
    <property type="entry name" value="Chemotax_Me-accpt_rcpt"/>
</dbReference>
<comment type="similarity">
    <text evidence="2">Belongs to the methyl-accepting chemotaxis (MCP) protein family.</text>
</comment>
<accession>A0A1M7TA20</accession>